<dbReference type="InterPro" id="IPR051910">
    <property type="entry name" value="ComF/GntX_DNA_util-trans"/>
</dbReference>
<sequence length="281" mass="28369">MSGSAPARGALAPLARASVGAGRAGGARALRGVLDALLPPHCLLCEAPVDVQGLLCAGCFAGLSFVTEPCCGRCGVPFPRAGAGKGLLCPSCADRPPAFEVARAALRYDAGSQRLILPFKHGDRTELAAALARHMARAGAALLARADLLAPVPLHPRRLLARRYNQAALLAARLARGAGKPHAPDLLRRRRATPPLGEAGAAERAALVAGAFSVSRRGAARVAGRRVLLVDDVMTSGATAGACAEALLAAGAAAVDVLAAARVPDPRLEAGRRGPRGGGGA</sequence>
<evidence type="ECO:0000256" key="1">
    <source>
        <dbReference type="ARBA" id="ARBA00008007"/>
    </source>
</evidence>
<dbReference type="GO" id="GO:0016757">
    <property type="term" value="F:glycosyltransferase activity"/>
    <property type="evidence" value="ECO:0007669"/>
    <property type="project" value="UniProtKB-KW"/>
</dbReference>
<dbReference type="InterPro" id="IPR029057">
    <property type="entry name" value="PRTase-like"/>
</dbReference>
<dbReference type="Pfam" id="PF00156">
    <property type="entry name" value="Pribosyltran"/>
    <property type="match status" value="1"/>
</dbReference>
<organism evidence="4">
    <name type="scientific">uncultured Acetobacteraceae bacterium</name>
    <dbReference type="NCBI Taxonomy" id="169975"/>
    <lineage>
        <taxon>Bacteria</taxon>
        <taxon>Pseudomonadati</taxon>
        <taxon>Pseudomonadota</taxon>
        <taxon>Alphaproteobacteria</taxon>
        <taxon>Acetobacterales</taxon>
        <taxon>Acetobacteraceae</taxon>
        <taxon>environmental samples</taxon>
    </lineage>
</organism>
<dbReference type="InterPro" id="IPR000836">
    <property type="entry name" value="PRTase_dom"/>
</dbReference>
<dbReference type="SUPFAM" id="SSF53271">
    <property type="entry name" value="PRTase-like"/>
    <property type="match status" value="1"/>
</dbReference>
<dbReference type="Gene3D" id="3.40.50.2020">
    <property type="match status" value="1"/>
</dbReference>
<evidence type="ECO:0000259" key="3">
    <source>
        <dbReference type="Pfam" id="PF18912"/>
    </source>
</evidence>
<evidence type="ECO:0000313" key="4">
    <source>
        <dbReference type="EMBL" id="CAA9272059.1"/>
    </source>
</evidence>
<dbReference type="Pfam" id="PF18912">
    <property type="entry name" value="DZR_2"/>
    <property type="match status" value="1"/>
</dbReference>
<accession>A0A6J4J854</accession>
<dbReference type="PANTHER" id="PTHR47505">
    <property type="entry name" value="DNA UTILIZATION PROTEIN YHGH"/>
    <property type="match status" value="1"/>
</dbReference>
<dbReference type="AlphaFoldDB" id="A0A6J4J854"/>
<keyword evidence="4" id="KW-0328">Glycosyltransferase</keyword>
<feature type="domain" description="Double zinc ribbon" evidence="3">
    <location>
        <begin position="33"/>
        <end position="93"/>
    </location>
</feature>
<feature type="domain" description="Phosphoribosyltransferase" evidence="2">
    <location>
        <begin position="169"/>
        <end position="265"/>
    </location>
</feature>
<dbReference type="PANTHER" id="PTHR47505:SF1">
    <property type="entry name" value="DNA UTILIZATION PROTEIN YHGH"/>
    <property type="match status" value="1"/>
</dbReference>
<proteinExistence type="inferred from homology"/>
<keyword evidence="4" id="KW-0808">Transferase</keyword>
<dbReference type="InterPro" id="IPR044005">
    <property type="entry name" value="DZR_2"/>
</dbReference>
<comment type="similarity">
    <text evidence="1">Belongs to the ComF/GntX family.</text>
</comment>
<protein>
    <submittedName>
        <fullName evidence="4">Competence protein F homolog, phosphoribosyltransferase domain protein YhgH required for utilization of DNA as sole source of carbon and energy</fullName>
    </submittedName>
</protein>
<dbReference type="EMBL" id="CADCTL010000226">
    <property type="protein sequence ID" value="CAA9272059.1"/>
    <property type="molecule type" value="Genomic_DNA"/>
</dbReference>
<gene>
    <name evidence="4" type="ORF">AVDCRST_MAG04-3145</name>
</gene>
<dbReference type="CDD" id="cd06223">
    <property type="entry name" value="PRTases_typeI"/>
    <property type="match status" value="1"/>
</dbReference>
<name>A0A6J4J854_9PROT</name>
<reference evidence="4" key="1">
    <citation type="submission" date="2020-02" db="EMBL/GenBank/DDBJ databases">
        <authorList>
            <person name="Meier V. D."/>
        </authorList>
    </citation>
    <scope>NUCLEOTIDE SEQUENCE</scope>
    <source>
        <strain evidence="4">AVDCRST_MAG04</strain>
    </source>
</reference>
<evidence type="ECO:0000259" key="2">
    <source>
        <dbReference type="Pfam" id="PF00156"/>
    </source>
</evidence>